<dbReference type="PANTHER" id="PTHR11102">
    <property type="entry name" value="SEL-1-LIKE PROTEIN"/>
    <property type="match status" value="1"/>
</dbReference>
<reference evidence="2 3" key="1">
    <citation type="submission" date="2019-06" db="EMBL/GenBank/DDBJ databases">
        <title>Draft genome of Aliikangiella marina GYP-15.</title>
        <authorList>
            <person name="Wang G."/>
        </authorList>
    </citation>
    <scope>NUCLEOTIDE SEQUENCE [LARGE SCALE GENOMIC DNA]</scope>
    <source>
        <strain evidence="2 3">GYP-15</strain>
    </source>
</reference>
<name>A0A545T6I8_9GAMM</name>
<dbReference type="SMART" id="SM00671">
    <property type="entry name" value="SEL1"/>
    <property type="match status" value="2"/>
</dbReference>
<dbReference type="GO" id="GO:0036503">
    <property type="term" value="P:ERAD pathway"/>
    <property type="evidence" value="ECO:0007669"/>
    <property type="project" value="TreeGrafter"/>
</dbReference>
<dbReference type="RefSeq" id="WP_142942906.1">
    <property type="nucleotide sequence ID" value="NZ_VIKR01000004.1"/>
</dbReference>
<feature type="signal peptide" evidence="1">
    <location>
        <begin position="1"/>
        <end position="20"/>
    </location>
</feature>
<dbReference type="InterPro" id="IPR011990">
    <property type="entry name" value="TPR-like_helical_dom_sf"/>
</dbReference>
<evidence type="ECO:0000313" key="3">
    <source>
        <dbReference type="Proteomes" id="UP000317839"/>
    </source>
</evidence>
<feature type="chain" id="PRO_5021981321" evidence="1">
    <location>
        <begin position="21"/>
        <end position="226"/>
    </location>
</feature>
<evidence type="ECO:0000256" key="1">
    <source>
        <dbReference type="SAM" id="SignalP"/>
    </source>
</evidence>
<gene>
    <name evidence="2" type="ORF">FLL45_15105</name>
</gene>
<proteinExistence type="predicted"/>
<organism evidence="2 3">
    <name type="scientific">Aliikangiella marina</name>
    <dbReference type="NCBI Taxonomy" id="1712262"/>
    <lineage>
        <taxon>Bacteria</taxon>
        <taxon>Pseudomonadati</taxon>
        <taxon>Pseudomonadota</taxon>
        <taxon>Gammaproteobacteria</taxon>
        <taxon>Oceanospirillales</taxon>
        <taxon>Pleioneaceae</taxon>
        <taxon>Aliikangiella</taxon>
    </lineage>
</organism>
<dbReference type="AlphaFoldDB" id="A0A545T6I8"/>
<keyword evidence="1" id="KW-0732">Signal</keyword>
<dbReference type="InterPro" id="IPR050767">
    <property type="entry name" value="Sel1_AlgK"/>
</dbReference>
<accession>A0A545T6I8</accession>
<dbReference type="PANTHER" id="PTHR11102:SF147">
    <property type="entry name" value="SEL1L ADAPTOR SUBUNIT OF ERAD E3 UBIQUITIN LIGASE"/>
    <property type="match status" value="1"/>
</dbReference>
<dbReference type="EMBL" id="VIKR01000004">
    <property type="protein sequence ID" value="TQV72795.1"/>
    <property type="molecule type" value="Genomic_DNA"/>
</dbReference>
<sequence>MNSLKILLLSGFMFASTTQASMLAPSETEAFKQAVCGEKSCSFVFKKLRKYARSGNPKAQAALSLLYMTGTGTEKNTDEAIRHLKKSAKQGLAFAQYELGVLYIRGELVEKDPLKGTELINKAAELGFQPAIDTINKKQFQQPTKLKVVPGEEHLIITSEVPTLSELIEYLRMEGAGNDGQTGSRIPGRGCGNSSLSCISWDINSTRGIKEWNVFLQKYGAALTAQ</sequence>
<protein>
    <submittedName>
        <fullName evidence="2">Sel1 repeat family protein</fullName>
    </submittedName>
</protein>
<keyword evidence="3" id="KW-1185">Reference proteome</keyword>
<dbReference type="Proteomes" id="UP000317839">
    <property type="component" value="Unassembled WGS sequence"/>
</dbReference>
<evidence type="ECO:0000313" key="2">
    <source>
        <dbReference type="EMBL" id="TQV72795.1"/>
    </source>
</evidence>
<dbReference type="InterPro" id="IPR006597">
    <property type="entry name" value="Sel1-like"/>
</dbReference>
<dbReference type="SUPFAM" id="SSF81901">
    <property type="entry name" value="HCP-like"/>
    <property type="match status" value="1"/>
</dbReference>
<dbReference type="Pfam" id="PF08238">
    <property type="entry name" value="Sel1"/>
    <property type="match status" value="2"/>
</dbReference>
<dbReference type="Gene3D" id="1.25.40.10">
    <property type="entry name" value="Tetratricopeptide repeat domain"/>
    <property type="match status" value="1"/>
</dbReference>
<dbReference type="OrthoDB" id="9204495at2"/>
<comment type="caution">
    <text evidence="2">The sequence shown here is derived from an EMBL/GenBank/DDBJ whole genome shotgun (WGS) entry which is preliminary data.</text>
</comment>